<accession>M0NCM8</accession>
<dbReference type="STRING" id="1227456.C450_04483"/>
<evidence type="ECO:0000313" key="3">
    <source>
        <dbReference type="Proteomes" id="UP000011625"/>
    </source>
</evidence>
<dbReference type="EMBL" id="AOME01000020">
    <property type="protein sequence ID" value="EMA54849.1"/>
    <property type="molecule type" value="Genomic_DNA"/>
</dbReference>
<sequence length="98" mass="10432">MNPDGRHTTKAVSSESSPPSASDDPSGGSKAVGWVLVAGYLRYLSDTERKRAVAPRFGAAHENAPDAWNGTEGVERLALPTGGTPSSNSFRRRHEDQP</sequence>
<dbReference type="Pfam" id="PF24114">
    <property type="entry name" value="DUF7388"/>
    <property type="match status" value="1"/>
</dbReference>
<feature type="compositionally biased region" description="Low complexity" evidence="1">
    <location>
        <begin position="13"/>
        <end position="29"/>
    </location>
</feature>
<feature type="region of interest" description="Disordered" evidence="1">
    <location>
        <begin position="1"/>
        <end position="29"/>
    </location>
</feature>
<proteinExistence type="predicted"/>
<name>M0NCM8_9EURY</name>
<reference evidence="2 3" key="1">
    <citation type="journal article" date="2014" name="PLoS Genet.">
        <title>Phylogenetically driven sequencing of extremely halophilic archaea reveals strategies for static and dynamic osmo-response.</title>
        <authorList>
            <person name="Becker E.A."/>
            <person name="Seitzer P.M."/>
            <person name="Tritt A."/>
            <person name="Larsen D."/>
            <person name="Krusor M."/>
            <person name="Yao A.I."/>
            <person name="Wu D."/>
            <person name="Madern D."/>
            <person name="Eisen J.A."/>
            <person name="Darling A.E."/>
            <person name="Facciotti M.T."/>
        </authorList>
    </citation>
    <scope>NUCLEOTIDE SEQUENCE [LARGE SCALE GENOMIC DNA]</scope>
    <source>
        <strain evidence="2 3">DSM 8989</strain>
    </source>
</reference>
<dbReference type="InterPro" id="IPR055812">
    <property type="entry name" value="DUF7388"/>
</dbReference>
<dbReference type="Proteomes" id="UP000011625">
    <property type="component" value="Unassembled WGS sequence"/>
</dbReference>
<evidence type="ECO:0000256" key="1">
    <source>
        <dbReference type="SAM" id="MobiDB-lite"/>
    </source>
</evidence>
<comment type="caution">
    <text evidence="2">The sequence shown here is derived from an EMBL/GenBank/DDBJ whole genome shotgun (WGS) entry which is preliminary data.</text>
</comment>
<evidence type="ECO:0000313" key="2">
    <source>
        <dbReference type="EMBL" id="EMA54849.1"/>
    </source>
</evidence>
<gene>
    <name evidence="2" type="ORF">C450_04483</name>
</gene>
<protein>
    <submittedName>
        <fullName evidence="2">Uncharacterized protein</fullName>
    </submittedName>
</protein>
<dbReference type="AlphaFoldDB" id="M0NCM8"/>
<organism evidence="2 3">
    <name type="scientific">Halococcus salifodinae DSM 8989</name>
    <dbReference type="NCBI Taxonomy" id="1227456"/>
    <lineage>
        <taxon>Archaea</taxon>
        <taxon>Methanobacteriati</taxon>
        <taxon>Methanobacteriota</taxon>
        <taxon>Stenosarchaea group</taxon>
        <taxon>Halobacteria</taxon>
        <taxon>Halobacteriales</taxon>
        <taxon>Halococcaceae</taxon>
        <taxon>Halococcus</taxon>
    </lineage>
</organism>
<keyword evidence="3" id="KW-1185">Reference proteome</keyword>
<feature type="region of interest" description="Disordered" evidence="1">
    <location>
        <begin position="61"/>
        <end position="98"/>
    </location>
</feature>